<dbReference type="AlphaFoldDB" id="A0A553N544"/>
<comment type="caution">
    <text evidence="2">The sequence shown here is derived from an EMBL/GenBank/DDBJ whole genome shotgun (WGS) entry which is preliminary data.</text>
</comment>
<accession>A0A553N544</accession>
<sequence>QEQRERVQSGWVNLGSELRLVAPRARKRSDRSTEARRNAAHLNIHVLGPQQQQPKPLKTLPLHPNTEAPVNPHWANPHYPNTERWDTGLYQQPSRPRHLCIPTASSAHTDAK</sequence>
<dbReference type="Proteomes" id="UP000316079">
    <property type="component" value="Unassembled WGS sequence"/>
</dbReference>
<protein>
    <submittedName>
        <fullName evidence="2">Uncharacterized protein</fullName>
    </submittedName>
</protein>
<evidence type="ECO:0000313" key="3">
    <source>
        <dbReference type="Proteomes" id="UP000316079"/>
    </source>
</evidence>
<keyword evidence="3" id="KW-1185">Reference proteome</keyword>
<dbReference type="EMBL" id="SRMA01027045">
    <property type="protein sequence ID" value="TRY60560.1"/>
    <property type="molecule type" value="Genomic_DNA"/>
</dbReference>
<proteinExistence type="predicted"/>
<evidence type="ECO:0000256" key="1">
    <source>
        <dbReference type="SAM" id="MobiDB-lite"/>
    </source>
</evidence>
<feature type="compositionally biased region" description="Polar residues" evidence="1">
    <location>
        <begin position="103"/>
        <end position="112"/>
    </location>
</feature>
<feature type="region of interest" description="Disordered" evidence="1">
    <location>
        <begin position="42"/>
        <end position="112"/>
    </location>
</feature>
<evidence type="ECO:0000313" key="2">
    <source>
        <dbReference type="EMBL" id="TRY60560.1"/>
    </source>
</evidence>
<gene>
    <name evidence="2" type="ORF">DNTS_026973</name>
</gene>
<feature type="compositionally biased region" description="Low complexity" evidence="1">
    <location>
        <begin position="47"/>
        <end position="62"/>
    </location>
</feature>
<reference evidence="2 3" key="1">
    <citation type="journal article" date="2019" name="Sci. Data">
        <title>Hybrid genome assembly and annotation of Danionella translucida.</title>
        <authorList>
            <person name="Kadobianskyi M."/>
            <person name="Schulze L."/>
            <person name="Schuelke M."/>
            <person name="Judkewitz B."/>
        </authorList>
    </citation>
    <scope>NUCLEOTIDE SEQUENCE [LARGE SCALE GENOMIC DNA]</scope>
    <source>
        <strain evidence="2 3">Bolton</strain>
    </source>
</reference>
<name>A0A553N544_9TELE</name>
<organism evidence="2 3">
    <name type="scientific">Danionella cerebrum</name>
    <dbReference type="NCBI Taxonomy" id="2873325"/>
    <lineage>
        <taxon>Eukaryota</taxon>
        <taxon>Metazoa</taxon>
        <taxon>Chordata</taxon>
        <taxon>Craniata</taxon>
        <taxon>Vertebrata</taxon>
        <taxon>Euteleostomi</taxon>
        <taxon>Actinopterygii</taxon>
        <taxon>Neopterygii</taxon>
        <taxon>Teleostei</taxon>
        <taxon>Ostariophysi</taxon>
        <taxon>Cypriniformes</taxon>
        <taxon>Danionidae</taxon>
        <taxon>Danioninae</taxon>
        <taxon>Danionella</taxon>
    </lineage>
</organism>
<feature type="non-terminal residue" evidence="2">
    <location>
        <position position="1"/>
    </location>
</feature>